<dbReference type="STRING" id="933852.A0A0C2XU38"/>
<sequence length="321" mass="35019">MSLKFTVVDAFTDKPFSGNPAAVVVLPPDPVYLDVTLQGIAAEMNLSETAFIIQPPRVGKSDAEYQPPGEDFVSYGLRWFTPAQEWRGVCGHATICSASVLFADETRIPANIHEIRFSTLSGMLKARRIVSENAPPRYELEFPAGNITSLADAAVNLVHETVVKATLPDVKVKFAGVCSSKAPYSAYLLVEIESEIPLKEMKVDSGILGTLAPQHIVTVVCQKSKDETADFDYRTFATPAGLTEDPVCGSATSFAAKYWAERLVEMGNRKATNSGEPKDEVIRIRSASRRGGMVELIWDESIQKAKIRGSTRVASRGEVYV</sequence>
<accession>A0A0C2XU38</accession>
<evidence type="ECO:0008006" key="6">
    <source>
        <dbReference type="Google" id="ProtNLM"/>
    </source>
</evidence>
<feature type="active site" evidence="3">
    <location>
        <position position="48"/>
    </location>
</feature>
<evidence type="ECO:0000256" key="2">
    <source>
        <dbReference type="ARBA" id="ARBA00023235"/>
    </source>
</evidence>
<dbReference type="PIRSF" id="PIRSF016184">
    <property type="entry name" value="PhzC_PhzF"/>
    <property type="match status" value="1"/>
</dbReference>
<dbReference type="InterPro" id="IPR003719">
    <property type="entry name" value="Phenazine_PhzF-like"/>
</dbReference>
<dbReference type="GO" id="GO:0005737">
    <property type="term" value="C:cytoplasm"/>
    <property type="evidence" value="ECO:0007669"/>
    <property type="project" value="TreeGrafter"/>
</dbReference>
<keyword evidence="5" id="KW-1185">Reference proteome</keyword>
<dbReference type="Proteomes" id="UP000054097">
    <property type="component" value="Unassembled WGS sequence"/>
</dbReference>
<dbReference type="NCBIfam" id="TIGR00654">
    <property type="entry name" value="PhzF_family"/>
    <property type="match status" value="1"/>
</dbReference>
<dbReference type="PANTHER" id="PTHR13774">
    <property type="entry name" value="PHENAZINE BIOSYNTHESIS PROTEIN"/>
    <property type="match status" value="1"/>
</dbReference>
<dbReference type="Gene3D" id="3.10.310.10">
    <property type="entry name" value="Diaminopimelate Epimerase, Chain A, domain 1"/>
    <property type="match status" value="2"/>
</dbReference>
<protein>
    <recommendedName>
        <fullName evidence="6">Diaminopimelate epimerase-like protein</fullName>
    </recommendedName>
</protein>
<reference evidence="5" key="2">
    <citation type="submission" date="2015-01" db="EMBL/GenBank/DDBJ databases">
        <title>Evolutionary Origins and Diversification of the Mycorrhizal Mutualists.</title>
        <authorList>
            <consortium name="DOE Joint Genome Institute"/>
            <consortium name="Mycorrhizal Genomics Consortium"/>
            <person name="Kohler A."/>
            <person name="Kuo A."/>
            <person name="Nagy L.G."/>
            <person name="Floudas D."/>
            <person name="Copeland A."/>
            <person name="Barry K.W."/>
            <person name="Cichocki N."/>
            <person name="Veneault-Fourrey C."/>
            <person name="LaButti K."/>
            <person name="Lindquist E.A."/>
            <person name="Lipzen A."/>
            <person name="Lundell T."/>
            <person name="Morin E."/>
            <person name="Murat C."/>
            <person name="Riley R."/>
            <person name="Ohm R."/>
            <person name="Sun H."/>
            <person name="Tunlid A."/>
            <person name="Henrissat B."/>
            <person name="Grigoriev I.V."/>
            <person name="Hibbett D.S."/>
            <person name="Martin F."/>
        </authorList>
    </citation>
    <scope>NUCLEOTIDE SEQUENCE [LARGE SCALE GENOMIC DNA]</scope>
    <source>
        <strain evidence="5">MAFF 305830</strain>
    </source>
</reference>
<dbReference type="GO" id="GO:0016853">
    <property type="term" value="F:isomerase activity"/>
    <property type="evidence" value="ECO:0007669"/>
    <property type="project" value="UniProtKB-KW"/>
</dbReference>
<dbReference type="PANTHER" id="PTHR13774:SF17">
    <property type="entry name" value="PHENAZINE BIOSYNTHESIS-LIKE DOMAIN-CONTAINING PROTEIN"/>
    <property type="match status" value="1"/>
</dbReference>
<gene>
    <name evidence="4" type="ORF">M408DRAFT_326985</name>
</gene>
<evidence type="ECO:0000313" key="5">
    <source>
        <dbReference type="Proteomes" id="UP000054097"/>
    </source>
</evidence>
<organism evidence="4 5">
    <name type="scientific">Serendipita vermifera MAFF 305830</name>
    <dbReference type="NCBI Taxonomy" id="933852"/>
    <lineage>
        <taxon>Eukaryota</taxon>
        <taxon>Fungi</taxon>
        <taxon>Dikarya</taxon>
        <taxon>Basidiomycota</taxon>
        <taxon>Agaricomycotina</taxon>
        <taxon>Agaricomycetes</taxon>
        <taxon>Sebacinales</taxon>
        <taxon>Serendipitaceae</taxon>
        <taxon>Serendipita</taxon>
    </lineage>
</organism>
<name>A0A0C2XU38_SERVB</name>
<evidence type="ECO:0000256" key="1">
    <source>
        <dbReference type="ARBA" id="ARBA00008270"/>
    </source>
</evidence>
<dbReference type="HOGENOM" id="CLU_048756_2_1_1"/>
<evidence type="ECO:0000256" key="3">
    <source>
        <dbReference type="PIRSR" id="PIRSR016184-1"/>
    </source>
</evidence>
<reference evidence="4 5" key="1">
    <citation type="submission" date="2014-04" db="EMBL/GenBank/DDBJ databases">
        <authorList>
            <consortium name="DOE Joint Genome Institute"/>
            <person name="Kuo A."/>
            <person name="Zuccaro A."/>
            <person name="Kohler A."/>
            <person name="Nagy L.G."/>
            <person name="Floudas D."/>
            <person name="Copeland A."/>
            <person name="Barry K.W."/>
            <person name="Cichocki N."/>
            <person name="Veneault-Fourrey C."/>
            <person name="LaButti K."/>
            <person name="Lindquist E.A."/>
            <person name="Lipzen A."/>
            <person name="Lundell T."/>
            <person name="Morin E."/>
            <person name="Murat C."/>
            <person name="Sun H."/>
            <person name="Tunlid A."/>
            <person name="Henrissat B."/>
            <person name="Grigoriev I.V."/>
            <person name="Hibbett D.S."/>
            <person name="Martin F."/>
            <person name="Nordberg H.P."/>
            <person name="Cantor M.N."/>
            <person name="Hua S.X."/>
        </authorList>
    </citation>
    <scope>NUCLEOTIDE SEQUENCE [LARGE SCALE GENOMIC DNA]</scope>
    <source>
        <strain evidence="4 5">MAFF 305830</strain>
    </source>
</reference>
<comment type="similarity">
    <text evidence="1">Belongs to the PhzF family.</text>
</comment>
<dbReference type="EMBL" id="KN824280">
    <property type="protein sequence ID" value="KIM32407.1"/>
    <property type="molecule type" value="Genomic_DNA"/>
</dbReference>
<keyword evidence="2" id="KW-0413">Isomerase</keyword>
<dbReference type="AlphaFoldDB" id="A0A0C2XU38"/>
<proteinExistence type="inferred from homology"/>
<dbReference type="OrthoDB" id="75169at2759"/>
<dbReference type="Pfam" id="PF02567">
    <property type="entry name" value="PhzC-PhzF"/>
    <property type="match status" value="1"/>
</dbReference>
<evidence type="ECO:0000313" key="4">
    <source>
        <dbReference type="EMBL" id="KIM32407.1"/>
    </source>
</evidence>
<dbReference type="SUPFAM" id="SSF54506">
    <property type="entry name" value="Diaminopimelate epimerase-like"/>
    <property type="match status" value="1"/>
</dbReference>